<dbReference type="EC" id="2.7.1.45" evidence="8"/>
<evidence type="ECO:0000259" key="7">
    <source>
        <dbReference type="Pfam" id="PF00294"/>
    </source>
</evidence>
<evidence type="ECO:0000256" key="4">
    <source>
        <dbReference type="ARBA" id="ARBA00022777"/>
    </source>
</evidence>
<dbReference type="Pfam" id="PF00294">
    <property type="entry name" value="PfkB"/>
    <property type="match status" value="1"/>
</dbReference>
<reference evidence="8 9" key="1">
    <citation type="submission" date="2024-06" db="EMBL/GenBank/DDBJ databases">
        <title>Sorghum-associated microbial communities from plants grown in Nebraska, USA.</title>
        <authorList>
            <person name="Schachtman D."/>
        </authorList>
    </citation>
    <scope>NUCLEOTIDE SEQUENCE [LARGE SCALE GENOMIC DNA]</scope>
    <source>
        <strain evidence="8 9">2857</strain>
    </source>
</reference>
<evidence type="ECO:0000256" key="1">
    <source>
        <dbReference type="ARBA" id="ARBA00010688"/>
    </source>
</evidence>
<keyword evidence="5" id="KW-0067">ATP-binding</keyword>
<dbReference type="SUPFAM" id="SSF53613">
    <property type="entry name" value="Ribokinase-like"/>
    <property type="match status" value="1"/>
</dbReference>
<dbReference type="EMBL" id="JBEPSJ010000002">
    <property type="protein sequence ID" value="MET4582354.1"/>
    <property type="molecule type" value="Genomic_DNA"/>
</dbReference>
<comment type="caution">
    <text evidence="8">The sequence shown here is derived from an EMBL/GenBank/DDBJ whole genome shotgun (WGS) entry which is preliminary data.</text>
</comment>
<evidence type="ECO:0000256" key="6">
    <source>
        <dbReference type="RuleBase" id="RU003704"/>
    </source>
</evidence>
<keyword evidence="2 6" id="KW-0808">Transferase</keyword>
<dbReference type="CDD" id="cd01166">
    <property type="entry name" value="KdgK"/>
    <property type="match status" value="1"/>
</dbReference>
<evidence type="ECO:0000256" key="5">
    <source>
        <dbReference type="ARBA" id="ARBA00022840"/>
    </source>
</evidence>
<evidence type="ECO:0000313" key="8">
    <source>
        <dbReference type="EMBL" id="MET4582354.1"/>
    </source>
</evidence>
<comment type="similarity">
    <text evidence="1 6">Belongs to the carbohydrate kinase PfkB family.</text>
</comment>
<dbReference type="Gene3D" id="3.40.1190.20">
    <property type="match status" value="1"/>
</dbReference>
<dbReference type="PANTHER" id="PTHR43085:SF1">
    <property type="entry name" value="PSEUDOURIDINE KINASE-RELATED"/>
    <property type="match status" value="1"/>
</dbReference>
<dbReference type="PANTHER" id="PTHR43085">
    <property type="entry name" value="HEXOKINASE FAMILY MEMBER"/>
    <property type="match status" value="1"/>
</dbReference>
<dbReference type="GO" id="GO:0008673">
    <property type="term" value="F:2-dehydro-3-deoxygluconokinase activity"/>
    <property type="evidence" value="ECO:0007669"/>
    <property type="project" value="UniProtKB-EC"/>
</dbReference>
<protein>
    <submittedName>
        <fullName evidence="8">2-dehydro-3-deoxygluconokinase</fullName>
        <ecNumber evidence="8">2.7.1.45</ecNumber>
    </submittedName>
</protein>
<dbReference type="Proteomes" id="UP001549257">
    <property type="component" value="Unassembled WGS sequence"/>
</dbReference>
<evidence type="ECO:0000256" key="2">
    <source>
        <dbReference type="ARBA" id="ARBA00022679"/>
    </source>
</evidence>
<dbReference type="PRINTS" id="PR00990">
    <property type="entry name" value="RIBOKINASE"/>
</dbReference>
<dbReference type="InterPro" id="IPR002139">
    <property type="entry name" value="Ribo/fructo_kinase"/>
</dbReference>
<keyword evidence="4 6" id="KW-0418">Kinase</keyword>
<dbReference type="InterPro" id="IPR029056">
    <property type="entry name" value="Ribokinase-like"/>
</dbReference>
<evidence type="ECO:0000313" key="9">
    <source>
        <dbReference type="Proteomes" id="UP001549257"/>
    </source>
</evidence>
<sequence length="316" mass="32682">MGFDVVTFGETMGSIRAAGLLRHGGAMSMSLGGAETNVAIGLARLGHSVRWGGRLGSDDVGAFALRTLRSEGVDTATVNLDPARATGLLLIERRVADISRVAYYRANSAGSAVSVSDVDGSFDASTRVLHLTGITPALSRSAAEATLWAASRARELGVLVSLDVNYRGALWARDVAAVTLRRLAALADVVFASDDELYMVAPESGGDEQAAVRALLDAGAQQVVVTRGGDGASAWTLDETAACAAREVRVVDTIGAGDAFTAGYLSALLDGLPLAARLDRGAVLGAFAVSASGDWESLPRRDELDLIDHVAGATIR</sequence>
<gene>
    <name evidence="8" type="ORF">ABIE21_001864</name>
</gene>
<keyword evidence="9" id="KW-1185">Reference proteome</keyword>
<accession>A0ABV2QMR7</accession>
<evidence type="ECO:0000256" key="3">
    <source>
        <dbReference type="ARBA" id="ARBA00022741"/>
    </source>
</evidence>
<name>A0ABV2QMR7_9MICO</name>
<dbReference type="InterPro" id="IPR050306">
    <property type="entry name" value="PfkB_Carbo_kinase"/>
</dbReference>
<organism evidence="8 9">
    <name type="scientific">Conyzicola nivalis</name>
    <dbReference type="NCBI Taxonomy" id="1477021"/>
    <lineage>
        <taxon>Bacteria</taxon>
        <taxon>Bacillati</taxon>
        <taxon>Actinomycetota</taxon>
        <taxon>Actinomycetes</taxon>
        <taxon>Micrococcales</taxon>
        <taxon>Microbacteriaceae</taxon>
        <taxon>Conyzicola</taxon>
    </lineage>
</organism>
<feature type="domain" description="Carbohydrate kinase PfkB" evidence="7">
    <location>
        <begin position="5"/>
        <end position="299"/>
    </location>
</feature>
<proteinExistence type="inferred from homology"/>
<dbReference type="InterPro" id="IPR002173">
    <property type="entry name" value="Carboh/pur_kinase_PfkB_CS"/>
</dbReference>
<dbReference type="InterPro" id="IPR011611">
    <property type="entry name" value="PfkB_dom"/>
</dbReference>
<dbReference type="PROSITE" id="PS00584">
    <property type="entry name" value="PFKB_KINASES_2"/>
    <property type="match status" value="1"/>
</dbReference>
<keyword evidence="3" id="KW-0547">Nucleotide-binding</keyword>
<dbReference type="RefSeq" id="WP_354024547.1">
    <property type="nucleotide sequence ID" value="NZ_JBEPSJ010000002.1"/>
</dbReference>